<evidence type="ECO:0000256" key="2">
    <source>
        <dbReference type="ARBA" id="ARBA00022692"/>
    </source>
</evidence>
<dbReference type="InterPro" id="IPR052527">
    <property type="entry name" value="Metal_cation-efflux_comp"/>
</dbReference>
<comment type="subcellular location">
    <subcellularLocation>
        <location evidence="5">Endoplasmic reticulum membrane</location>
        <topology evidence="5">Multi-pass membrane protein</topology>
    </subcellularLocation>
    <subcellularLocation>
        <location evidence="1">Membrane</location>
        <topology evidence="1">Multi-pass membrane protein</topology>
    </subcellularLocation>
</comment>
<dbReference type="GO" id="GO:0032259">
    <property type="term" value="P:methylation"/>
    <property type="evidence" value="ECO:0007669"/>
    <property type="project" value="UniProtKB-KW"/>
</dbReference>
<feature type="transmembrane region" description="Helical" evidence="5">
    <location>
        <begin position="6"/>
        <end position="28"/>
    </location>
</feature>
<dbReference type="InParanoid" id="A0A316YI47"/>
<dbReference type="STRING" id="215250.A0A316YI47"/>
<dbReference type="PANTHER" id="PTHR43847">
    <property type="entry name" value="BLL3993 PROTEIN"/>
    <property type="match status" value="1"/>
</dbReference>
<gene>
    <name evidence="6" type="ORF">FA10DRAFT_302586</name>
</gene>
<dbReference type="AlphaFoldDB" id="A0A316YI47"/>
<feature type="transmembrane region" description="Helical" evidence="5">
    <location>
        <begin position="49"/>
        <end position="72"/>
    </location>
</feature>
<proteinExistence type="inferred from homology"/>
<dbReference type="GO" id="GO:0005789">
    <property type="term" value="C:endoplasmic reticulum membrane"/>
    <property type="evidence" value="ECO:0007669"/>
    <property type="project" value="UniProtKB-SubCell"/>
</dbReference>
<feature type="transmembrane region" description="Helical" evidence="5">
    <location>
        <begin position="84"/>
        <end position="105"/>
    </location>
</feature>
<dbReference type="RefSeq" id="XP_025376418.1">
    <property type="nucleotide sequence ID" value="XM_025525143.1"/>
</dbReference>
<dbReference type="Gene3D" id="1.20.120.1630">
    <property type="match status" value="1"/>
</dbReference>
<accession>A0A316YI47</accession>
<keyword evidence="5" id="KW-0489">Methyltransferase</keyword>
<comment type="similarity">
    <text evidence="5">Belongs to the class VI-like SAM-binding methyltransferase superfamily. Isoprenylcysteine carboxyl methyltransferase family.</text>
</comment>
<name>A0A316YI47_9BASI</name>
<keyword evidence="4 5" id="KW-0472">Membrane</keyword>
<reference evidence="6 7" key="1">
    <citation type="journal article" date="2018" name="Mol. Biol. Evol.">
        <title>Broad Genomic Sampling Reveals a Smut Pathogenic Ancestry of the Fungal Clade Ustilaginomycotina.</title>
        <authorList>
            <person name="Kijpornyongpan T."/>
            <person name="Mondo S.J."/>
            <person name="Barry K."/>
            <person name="Sandor L."/>
            <person name="Lee J."/>
            <person name="Lipzen A."/>
            <person name="Pangilinan J."/>
            <person name="LaButti K."/>
            <person name="Hainaut M."/>
            <person name="Henrissat B."/>
            <person name="Grigoriev I.V."/>
            <person name="Spatafora J.W."/>
            <person name="Aime M.C."/>
        </authorList>
    </citation>
    <scope>NUCLEOTIDE SEQUENCE [LARGE SCALE GENOMIC DNA]</scope>
    <source>
        <strain evidence="6 7">MCA 4198</strain>
    </source>
</reference>
<evidence type="ECO:0000256" key="4">
    <source>
        <dbReference type="ARBA" id="ARBA00023136"/>
    </source>
</evidence>
<keyword evidence="3 5" id="KW-1133">Transmembrane helix</keyword>
<comment type="catalytic activity">
    <reaction evidence="5">
        <text>[protein]-C-terminal S-[(2E,6E)-farnesyl]-L-cysteine + S-adenosyl-L-methionine = [protein]-C-terminal S-[(2E,6E)-farnesyl]-L-cysteine methyl ester + S-adenosyl-L-homocysteine</text>
        <dbReference type="Rhea" id="RHEA:21672"/>
        <dbReference type="Rhea" id="RHEA-COMP:12125"/>
        <dbReference type="Rhea" id="RHEA-COMP:12126"/>
        <dbReference type="ChEBI" id="CHEBI:57856"/>
        <dbReference type="ChEBI" id="CHEBI:59789"/>
        <dbReference type="ChEBI" id="CHEBI:90510"/>
        <dbReference type="ChEBI" id="CHEBI:90511"/>
        <dbReference type="EC" id="2.1.1.100"/>
    </reaction>
</comment>
<dbReference type="GeneID" id="37047059"/>
<dbReference type="InterPro" id="IPR007269">
    <property type="entry name" value="ICMT_MeTrfase"/>
</dbReference>
<dbReference type="EC" id="2.1.1.100" evidence="5"/>
<dbReference type="PANTHER" id="PTHR43847:SF1">
    <property type="entry name" value="BLL3993 PROTEIN"/>
    <property type="match status" value="1"/>
</dbReference>
<keyword evidence="5" id="KW-0256">Endoplasmic reticulum</keyword>
<keyword evidence="5" id="KW-0949">S-adenosyl-L-methionine</keyword>
<dbReference type="EMBL" id="KZ819637">
    <property type="protein sequence ID" value="PWN89220.1"/>
    <property type="molecule type" value="Genomic_DNA"/>
</dbReference>
<feature type="transmembrane region" description="Helical" evidence="5">
    <location>
        <begin position="179"/>
        <end position="201"/>
    </location>
</feature>
<keyword evidence="7" id="KW-1185">Reference proteome</keyword>
<evidence type="ECO:0000313" key="6">
    <source>
        <dbReference type="EMBL" id="PWN89220.1"/>
    </source>
</evidence>
<evidence type="ECO:0000256" key="1">
    <source>
        <dbReference type="ARBA" id="ARBA00004141"/>
    </source>
</evidence>
<dbReference type="OrthoDB" id="422086at2759"/>
<keyword evidence="2 5" id="KW-0812">Transmembrane</keyword>
<evidence type="ECO:0000313" key="7">
    <source>
        <dbReference type="Proteomes" id="UP000245768"/>
    </source>
</evidence>
<sequence>MPYGYPLQAGLCAATGVATVVSYLPPNYATDEERARAKQDTIGRNQPRINGIFTMHIRPWSILAVGLGQAYFLSTLKDPLPERYLRAVTVCNALAVAGGALRWWCFRTLGKFFTFKLAIRDDHRLITTGPYKFLAHPSYTGMLLLGIASSPVFEGPLNPLLLLIPESKSSNRFNINMRAFVSIAITLVSVARLAATPYYLFNRVRDEEELMRGEFGEQYDEFLSHRWRLIPFIW</sequence>
<dbReference type="Proteomes" id="UP000245768">
    <property type="component" value="Unassembled WGS sequence"/>
</dbReference>
<dbReference type="Pfam" id="PF04140">
    <property type="entry name" value="ICMT"/>
    <property type="match status" value="1"/>
</dbReference>
<organism evidence="6 7">
    <name type="scientific">Acaromyces ingoldii</name>
    <dbReference type="NCBI Taxonomy" id="215250"/>
    <lineage>
        <taxon>Eukaryota</taxon>
        <taxon>Fungi</taxon>
        <taxon>Dikarya</taxon>
        <taxon>Basidiomycota</taxon>
        <taxon>Ustilaginomycotina</taxon>
        <taxon>Exobasidiomycetes</taxon>
        <taxon>Exobasidiales</taxon>
        <taxon>Cryptobasidiaceae</taxon>
        <taxon>Acaromyces</taxon>
    </lineage>
</organism>
<evidence type="ECO:0000256" key="3">
    <source>
        <dbReference type="ARBA" id="ARBA00022989"/>
    </source>
</evidence>
<keyword evidence="5" id="KW-0808">Transferase</keyword>
<protein>
    <recommendedName>
        <fullName evidence="5">Protein-S-isoprenylcysteine O-methyltransferase</fullName>
        <ecNumber evidence="5">2.1.1.100</ecNumber>
    </recommendedName>
</protein>
<dbReference type="GO" id="GO:0004671">
    <property type="term" value="F:protein C-terminal S-isoprenylcysteine carboxyl O-methyltransferase activity"/>
    <property type="evidence" value="ECO:0007669"/>
    <property type="project" value="UniProtKB-EC"/>
</dbReference>
<evidence type="ECO:0000256" key="5">
    <source>
        <dbReference type="RuleBase" id="RU362022"/>
    </source>
</evidence>